<name>Q2SWQ0_BURTA</name>
<reference evidence="2 3" key="1">
    <citation type="journal article" date="2005" name="BMC Genomics">
        <title>Bacterial genome adaptation to niches: divergence of the potential virulence genes in three Burkholderia species of different survival strategies.</title>
        <authorList>
            <person name="Kim H.S."/>
            <person name="Schell M.A."/>
            <person name="Yu Y."/>
            <person name="Ulrich R.L."/>
            <person name="Sarria S.H."/>
            <person name="Nierman W.C."/>
            <person name="DeShazer D."/>
        </authorList>
    </citation>
    <scope>NUCLEOTIDE SEQUENCE [LARGE SCALE GENOMIC DNA]</scope>
    <source>
        <strain evidence="3">ATCC 700388 / DSM 13276 / CCUG 48851 / CIP 106301 / E264</strain>
    </source>
</reference>
<dbReference type="AlphaFoldDB" id="Q2SWQ0"/>
<dbReference type="EMBL" id="CP000086">
    <property type="protein sequence ID" value="ABC37434.1"/>
    <property type="molecule type" value="Genomic_DNA"/>
</dbReference>
<sequence>MCRRVGWLTLATPGAAVAAAWSIASVAASFSAARLLRSGARARRFVVRDCRAPHDGPTPEALPGEFPTHRAALTCVNRRPVRTPTIDSWRTHRRDTGSAAQRVCRARAGVGERCAMRTCCGPLRQVAWRPTMSKTYPEQYHEFQLTLGKLANSPLGPTLDGFSRMHQPALAAGAIDERGKRLIAIAIAVATQCDDCIGYYVHEALRAGASDHEVLDAAGVAVMMGGGPAVVYACHVYEALEQFSAAAAEPPVPPDAVLAGTATVDDPD</sequence>
<dbReference type="EC" id="4.1.1.44" evidence="2"/>
<dbReference type="PANTHER" id="PTHR33930">
    <property type="entry name" value="ALKYL HYDROPEROXIDE REDUCTASE AHPD"/>
    <property type="match status" value="1"/>
</dbReference>
<dbReference type="NCBIfam" id="TIGR00778">
    <property type="entry name" value="ahpD_dom"/>
    <property type="match status" value="1"/>
</dbReference>
<evidence type="ECO:0000313" key="3">
    <source>
        <dbReference type="Proteomes" id="UP000001930"/>
    </source>
</evidence>
<feature type="domain" description="Carboxymuconolactone decarboxylase-like" evidence="1">
    <location>
        <begin position="159"/>
        <end position="238"/>
    </location>
</feature>
<keyword evidence="2" id="KW-0456">Lyase</keyword>
<dbReference type="InterPro" id="IPR003779">
    <property type="entry name" value="CMD-like"/>
</dbReference>
<protein>
    <submittedName>
        <fullName evidence="2">4-carboxymuconolactone decarboxylase domain protein</fullName>
        <ecNumber evidence="2">4.1.1.44</ecNumber>
    </submittedName>
</protein>
<dbReference type="HOGENOM" id="CLU_1036988_0_0_4"/>
<dbReference type="GO" id="GO:0051920">
    <property type="term" value="F:peroxiredoxin activity"/>
    <property type="evidence" value="ECO:0007669"/>
    <property type="project" value="InterPro"/>
</dbReference>
<dbReference type="Proteomes" id="UP000001930">
    <property type="component" value="Chromosome I"/>
</dbReference>
<dbReference type="InterPro" id="IPR029032">
    <property type="entry name" value="AhpD-like"/>
</dbReference>
<dbReference type="SUPFAM" id="SSF69118">
    <property type="entry name" value="AhpD-like"/>
    <property type="match status" value="1"/>
</dbReference>
<dbReference type="InterPro" id="IPR004675">
    <property type="entry name" value="AhpD_core"/>
</dbReference>
<evidence type="ECO:0000313" key="2">
    <source>
        <dbReference type="EMBL" id="ABC37434.1"/>
    </source>
</evidence>
<dbReference type="PANTHER" id="PTHR33930:SF2">
    <property type="entry name" value="BLR3452 PROTEIN"/>
    <property type="match status" value="1"/>
</dbReference>
<dbReference type="GO" id="GO:0047575">
    <property type="term" value="F:4-carboxymuconolactone decarboxylase activity"/>
    <property type="evidence" value="ECO:0007669"/>
    <property type="project" value="UniProtKB-EC"/>
</dbReference>
<accession>Q2SWQ0</accession>
<dbReference type="Gene3D" id="1.20.1290.10">
    <property type="entry name" value="AhpD-like"/>
    <property type="match status" value="1"/>
</dbReference>
<keyword evidence="3" id="KW-1185">Reference proteome</keyword>
<dbReference type="KEGG" id="bte:BTH_I2127"/>
<evidence type="ECO:0000259" key="1">
    <source>
        <dbReference type="Pfam" id="PF02627"/>
    </source>
</evidence>
<organism evidence="2 3">
    <name type="scientific">Burkholderia thailandensis (strain ATCC 700388 / DSM 13276 / CCUG 48851 / CIP 106301 / E264)</name>
    <dbReference type="NCBI Taxonomy" id="271848"/>
    <lineage>
        <taxon>Bacteria</taxon>
        <taxon>Pseudomonadati</taxon>
        <taxon>Pseudomonadota</taxon>
        <taxon>Betaproteobacteria</taxon>
        <taxon>Burkholderiales</taxon>
        <taxon>Burkholderiaceae</taxon>
        <taxon>Burkholderia</taxon>
        <taxon>pseudomallei group</taxon>
    </lineage>
</organism>
<gene>
    <name evidence="2" type="ordered locus">BTH_I2127</name>
</gene>
<proteinExistence type="predicted"/>
<dbReference type="Pfam" id="PF02627">
    <property type="entry name" value="CMD"/>
    <property type="match status" value="1"/>
</dbReference>